<proteinExistence type="predicted"/>
<dbReference type="GO" id="GO:0071949">
    <property type="term" value="F:FAD binding"/>
    <property type="evidence" value="ECO:0007669"/>
    <property type="project" value="InterPro"/>
</dbReference>
<feature type="domain" description="BLUF" evidence="1">
    <location>
        <begin position="4"/>
        <end position="95"/>
    </location>
</feature>
<dbReference type="Pfam" id="PF04940">
    <property type="entry name" value="BLUF"/>
    <property type="match status" value="1"/>
</dbReference>
<dbReference type="GO" id="GO:0009882">
    <property type="term" value="F:blue light photoreceptor activity"/>
    <property type="evidence" value="ECO:0007669"/>
    <property type="project" value="InterPro"/>
</dbReference>
<dbReference type="PROSITE" id="PS50925">
    <property type="entry name" value="BLUF"/>
    <property type="match status" value="1"/>
</dbReference>
<keyword evidence="3" id="KW-1185">Reference proteome</keyword>
<reference evidence="2 3" key="1">
    <citation type="submission" date="2019-01" db="EMBL/GenBank/DDBJ databases">
        <title>Genomic insights into a novel species Rhodoferax sp.</title>
        <authorList>
            <person name="Jin L."/>
        </authorList>
    </citation>
    <scope>NUCLEOTIDE SEQUENCE [LARGE SCALE GENOMIC DNA]</scope>
    <source>
        <strain evidence="2 3">CHu59-6-5</strain>
    </source>
</reference>
<dbReference type="EMBL" id="CP035503">
    <property type="protein sequence ID" value="QDL36307.1"/>
    <property type="molecule type" value="Genomic_DNA"/>
</dbReference>
<evidence type="ECO:0000313" key="2">
    <source>
        <dbReference type="EMBL" id="QDL36307.1"/>
    </source>
</evidence>
<dbReference type="KEGG" id="rhf:EUB48_02580"/>
<name>A0A515D7H3_9BURK</name>
<dbReference type="RefSeq" id="WP_142817483.1">
    <property type="nucleotide sequence ID" value="NZ_CP035503.1"/>
</dbReference>
<dbReference type="SMART" id="SM01034">
    <property type="entry name" value="BLUF"/>
    <property type="match status" value="1"/>
</dbReference>
<accession>A0A515D7H3</accession>
<dbReference type="Proteomes" id="UP000316798">
    <property type="component" value="Chromosome"/>
</dbReference>
<dbReference type="SUPFAM" id="SSF54975">
    <property type="entry name" value="Acylphosphatase/BLUF domain-like"/>
    <property type="match status" value="1"/>
</dbReference>
<dbReference type="InterPro" id="IPR036046">
    <property type="entry name" value="Acylphosphatase-like_dom_sf"/>
</dbReference>
<protein>
    <submittedName>
        <fullName evidence="2">BLUF domain-containing protein</fullName>
    </submittedName>
</protein>
<sequence>MTTLYEVLYASTLALTAQVTQVAGIVTAARTRNAARDITGLLVFDGMHFCQQIEGTRNDVLKLMEQIRTDPRHMDVTVVHEGSLIERRFERFAMGYVASGDEDALMRIGQGDGEQALEQFLALIPTLALDPC</sequence>
<evidence type="ECO:0000313" key="3">
    <source>
        <dbReference type="Proteomes" id="UP000316798"/>
    </source>
</evidence>
<dbReference type="InterPro" id="IPR007024">
    <property type="entry name" value="BLUF_domain"/>
</dbReference>
<organism evidence="2 3">
    <name type="scientific">Rhodoferax sediminis</name>
    <dbReference type="NCBI Taxonomy" id="2509614"/>
    <lineage>
        <taxon>Bacteria</taxon>
        <taxon>Pseudomonadati</taxon>
        <taxon>Pseudomonadota</taxon>
        <taxon>Betaproteobacteria</taxon>
        <taxon>Burkholderiales</taxon>
        <taxon>Comamonadaceae</taxon>
        <taxon>Rhodoferax</taxon>
    </lineage>
</organism>
<dbReference type="Gene3D" id="3.30.70.100">
    <property type="match status" value="1"/>
</dbReference>
<gene>
    <name evidence="2" type="ORF">EUB48_02580</name>
</gene>
<dbReference type="OrthoDB" id="8586885at2"/>
<evidence type="ECO:0000259" key="1">
    <source>
        <dbReference type="PROSITE" id="PS50925"/>
    </source>
</evidence>
<dbReference type="AlphaFoldDB" id="A0A515D7H3"/>